<dbReference type="InterPro" id="IPR016185">
    <property type="entry name" value="PreATP-grasp_dom_sf"/>
</dbReference>
<evidence type="ECO:0000259" key="7">
    <source>
        <dbReference type="PROSITE" id="PS50968"/>
    </source>
</evidence>
<feature type="domain" description="Lipoyl-binding" evidence="7">
    <location>
        <begin position="728"/>
        <end position="805"/>
    </location>
</feature>
<dbReference type="FunFam" id="3.30.1490.20:FF:000003">
    <property type="entry name" value="acetyl-CoA carboxylase isoform X1"/>
    <property type="match status" value="1"/>
</dbReference>
<dbReference type="Gene3D" id="3.30.700.40">
    <property type="match status" value="1"/>
</dbReference>
<dbReference type="PANTHER" id="PTHR18866">
    <property type="entry name" value="CARBOXYLASE:PYRUVATE/ACETYL-COA/PROPIONYL-COA CARBOXYLASE"/>
    <property type="match status" value="1"/>
</dbReference>
<dbReference type="Gene3D" id="3.30.1490.20">
    <property type="entry name" value="ATP-grasp fold, A domain"/>
    <property type="match status" value="1"/>
</dbReference>
<dbReference type="CDD" id="cd06850">
    <property type="entry name" value="biotinyl_domain"/>
    <property type="match status" value="1"/>
</dbReference>
<dbReference type="PROSITE" id="PS50968">
    <property type="entry name" value="BIOTINYL_LIPOYL"/>
    <property type="match status" value="1"/>
</dbReference>
<dbReference type="InterPro" id="IPR000089">
    <property type="entry name" value="Biotin_lipoyl"/>
</dbReference>
<keyword evidence="4 6" id="KW-0067">ATP-binding</keyword>
<organism evidence="10 11">
    <name type="scientific">Neolentinus lepideus HHB14362 ss-1</name>
    <dbReference type="NCBI Taxonomy" id="1314782"/>
    <lineage>
        <taxon>Eukaryota</taxon>
        <taxon>Fungi</taxon>
        <taxon>Dikarya</taxon>
        <taxon>Basidiomycota</taxon>
        <taxon>Agaricomycotina</taxon>
        <taxon>Agaricomycetes</taxon>
        <taxon>Gloeophyllales</taxon>
        <taxon>Gloeophyllaceae</taxon>
        <taxon>Neolentinus</taxon>
    </lineage>
</organism>
<protein>
    <recommendedName>
        <fullName evidence="12">3-methylcrotonyl-CoA carboxylase</fullName>
    </recommendedName>
</protein>
<dbReference type="GO" id="GO:0005739">
    <property type="term" value="C:mitochondrion"/>
    <property type="evidence" value="ECO:0007669"/>
    <property type="project" value="TreeGrafter"/>
</dbReference>
<dbReference type="PROSITE" id="PS00867">
    <property type="entry name" value="CPSASE_2"/>
    <property type="match status" value="1"/>
</dbReference>
<evidence type="ECO:0008006" key="12">
    <source>
        <dbReference type="Google" id="ProtNLM"/>
    </source>
</evidence>
<dbReference type="STRING" id="1314782.A0A165QNE6"/>
<gene>
    <name evidence="10" type="ORF">NEOLEDRAFT_1097363</name>
</gene>
<dbReference type="InterPro" id="IPR005479">
    <property type="entry name" value="CPAse_ATP-bd"/>
</dbReference>
<dbReference type="PROSITE" id="PS00866">
    <property type="entry name" value="CPSASE_1"/>
    <property type="match status" value="1"/>
</dbReference>
<evidence type="ECO:0000313" key="11">
    <source>
        <dbReference type="Proteomes" id="UP000076761"/>
    </source>
</evidence>
<evidence type="ECO:0000256" key="4">
    <source>
        <dbReference type="ARBA" id="ARBA00022840"/>
    </source>
</evidence>
<evidence type="ECO:0000256" key="3">
    <source>
        <dbReference type="ARBA" id="ARBA00022741"/>
    </source>
</evidence>
<dbReference type="Proteomes" id="UP000076761">
    <property type="component" value="Unassembled WGS sequence"/>
</dbReference>
<evidence type="ECO:0000256" key="1">
    <source>
        <dbReference type="ARBA" id="ARBA00001953"/>
    </source>
</evidence>
<evidence type="ECO:0000256" key="2">
    <source>
        <dbReference type="ARBA" id="ARBA00022598"/>
    </source>
</evidence>
<dbReference type="Pfam" id="PF00364">
    <property type="entry name" value="Biotin_lipoyl"/>
    <property type="match status" value="1"/>
</dbReference>
<dbReference type="PANTHER" id="PTHR18866:SF33">
    <property type="entry name" value="METHYLCROTONOYL-COA CARBOXYLASE SUBUNIT ALPHA, MITOCHONDRIAL-RELATED"/>
    <property type="match status" value="1"/>
</dbReference>
<evidence type="ECO:0000313" key="10">
    <source>
        <dbReference type="EMBL" id="KZT22658.1"/>
    </source>
</evidence>
<dbReference type="Pfam" id="PF02785">
    <property type="entry name" value="Biotin_carb_C"/>
    <property type="match status" value="1"/>
</dbReference>
<dbReference type="InterPro" id="IPR011054">
    <property type="entry name" value="Rudment_hybrid_motif"/>
</dbReference>
<keyword evidence="2" id="KW-0436">Ligase</keyword>
<dbReference type="InterPro" id="IPR011764">
    <property type="entry name" value="Biotin_carboxylation_dom"/>
</dbReference>
<keyword evidence="5" id="KW-0092">Biotin</keyword>
<dbReference type="InterPro" id="IPR011761">
    <property type="entry name" value="ATP-grasp"/>
</dbReference>
<evidence type="ECO:0000256" key="6">
    <source>
        <dbReference type="PROSITE-ProRule" id="PRU00409"/>
    </source>
</evidence>
<dbReference type="PROSITE" id="PS50979">
    <property type="entry name" value="BC"/>
    <property type="match status" value="1"/>
</dbReference>
<dbReference type="Gene3D" id="3.30.470.20">
    <property type="entry name" value="ATP-grasp fold, B domain"/>
    <property type="match status" value="1"/>
</dbReference>
<feature type="domain" description="ATP-grasp" evidence="8">
    <location>
        <begin position="198"/>
        <end position="396"/>
    </location>
</feature>
<dbReference type="Gene3D" id="2.40.50.100">
    <property type="match status" value="1"/>
</dbReference>
<comment type="cofactor">
    <cofactor evidence="1">
        <name>biotin</name>
        <dbReference type="ChEBI" id="CHEBI:57586"/>
    </cofactor>
</comment>
<dbReference type="InterPro" id="IPR013815">
    <property type="entry name" value="ATP_grasp_subdomain_1"/>
</dbReference>
<proteinExistence type="predicted"/>
<dbReference type="SUPFAM" id="SSF52440">
    <property type="entry name" value="PreATP-grasp domain"/>
    <property type="match status" value="1"/>
</dbReference>
<dbReference type="AlphaFoldDB" id="A0A165QNE6"/>
<dbReference type="EMBL" id="KV425593">
    <property type="protein sequence ID" value="KZT22658.1"/>
    <property type="molecule type" value="Genomic_DNA"/>
</dbReference>
<keyword evidence="11" id="KW-1185">Reference proteome</keyword>
<keyword evidence="3 6" id="KW-0547">Nucleotide-binding</keyword>
<evidence type="ECO:0000259" key="8">
    <source>
        <dbReference type="PROSITE" id="PS50975"/>
    </source>
</evidence>
<dbReference type="OrthoDB" id="196847at2759"/>
<dbReference type="InterPro" id="IPR011053">
    <property type="entry name" value="Single_hybrid_motif"/>
</dbReference>
<dbReference type="InterPro" id="IPR050856">
    <property type="entry name" value="Biotin_carboxylase_complex"/>
</dbReference>
<reference evidence="10 11" key="1">
    <citation type="journal article" date="2016" name="Mol. Biol. Evol.">
        <title>Comparative Genomics of Early-Diverging Mushroom-Forming Fungi Provides Insights into the Origins of Lignocellulose Decay Capabilities.</title>
        <authorList>
            <person name="Nagy L.G."/>
            <person name="Riley R."/>
            <person name="Tritt A."/>
            <person name="Adam C."/>
            <person name="Daum C."/>
            <person name="Floudas D."/>
            <person name="Sun H."/>
            <person name="Yadav J.S."/>
            <person name="Pangilinan J."/>
            <person name="Larsson K.H."/>
            <person name="Matsuura K."/>
            <person name="Barry K."/>
            <person name="Labutti K."/>
            <person name="Kuo R."/>
            <person name="Ohm R.A."/>
            <person name="Bhattacharya S.S."/>
            <person name="Shirouzu T."/>
            <person name="Yoshinaga Y."/>
            <person name="Martin F.M."/>
            <person name="Grigoriev I.V."/>
            <person name="Hibbett D.S."/>
        </authorList>
    </citation>
    <scope>NUCLEOTIDE SEQUENCE [LARGE SCALE GENOMIC DNA]</scope>
    <source>
        <strain evidence="10 11">HHB14362 ss-1</strain>
    </source>
</reference>
<dbReference type="Gene3D" id="3.40.50.20">
    <property type="match status" value="1"/>
</dbReference>
<evidence type="ECO:0000259" key="9">
    <source>
        <dbReference type="PROSITE" id="PS50979"/>
    </source>
</evidence>
<name>A0A165QNE6_9AGAM</name>
<dbReference type="SUPFAM" id="SSF51230">
    <property type="entry name" value="Single hybrid motif"/>
    <property type="match status" value="1"/>
</dbReference>
<dbReference type="InParanoid" id="A0A165QNE6"/>
<dbReference type="GO" id="GO:0005524">
    <property type="term" value="F:ATP binding"/>
    <property type="evidence" value="ECO:0007669"/>
    <property type="project" value="UniProtKB-UniRule"/>
</dbReference>
<dbReference type="Pfam" id="PF00289">
    <property type="entry name" value="Biotin_carb_N"/>
    <property type="match status" value="1"/>
</dbReference>
<feature type="domain" description="Biotin carboxylation" evidence="9">
    <location>
        <begin position="79"/>
        <end position="563"/>
    </location>
</feature>
<dbReference type="PROSITE" id="PS50975">
    <property type="entry name" value="ATP_GRASP"/>
    <property type="match status" value="1"/>
</dbReference>
<dbReference type="SMART" id="SM00878">
    <property type="entry name" value="Biotin_carb_C"/>
    <property type="match status" value="1"/>
</dbReference>
<dbReference type="SUPFAM" id="SSF56059">
    <property type="entry name" value="Glutathione synthetase ATP-binding domain-like"/>
    <property type="match status" value="1"/>
</dbReference>
<dbReference type="GO" id="GO:0046872">
    <property type="term" value="F:metal ion binding"/>
    <property type="evidence" value="ECO:0007669"/>
    <property type="project" value="InterPro"/>
</dbReference>
<accession>A0A165QNE6</accession>
<dbReference type="Pfam" id="PF02786">
    <property type="entry name" value="CPSase_L_D2"/>
    <property type="match status" value="1"/>
</dbReference>
<sequence length="809" mass="87802">MKASRSTAIRPARPVLAGGNLQFIRAFSGSQVKQRPFREQNVAQDGRMGMYGQGWSSPQVRALATTTESSASLRPRKPHFDKILIANRGEIACRVIRTANKLGIKTVAVYSEVDEDSLHVRMADEAYCIGPAPSAESYLRMDKIIEVCNRSGAQAVHPGYGFLSENAKFADRLAEEGIVFIGPPAGAIVSMGSKSESKNIMLEAGVPCVPGYHGSNQDPDFLLQEAKRIGFPVLIKATHGGGGKGMRVVEEAATFHDALISARRESIKSFGDDTVLVERYITRPRHVEVQVFGDTAGDVVSLWERDCSVQRRNQKIIEEAPAPGLTPELRAELSSKAIAAAKAVNYVGAGTVEFIFDNDLQEFYFMEMNTRLQVEHPVTEMITGLDLVEWQLEVAAGNTLPLSQAAIPLHGHAFEARIYAENPRNNFLPDSGRLLYLSTPTPTHVFAPEVPTSLTRDGSSRRTEDAALFPTTSPASQFISPSVRLEQGFTSGAQIGVFYDPMIAKLVVHGRDRTEALRVLRKALEEYKVVGVATNVEFLRALASCEAFIDGEVETGFIPAKQKHFAELFPVVTDLEPEVLAQAALFAVLRDQPKQPQSGLASPWVSLASRRFGGDRSERIITLQNEGEGAEPVTVHVVPKPDGLFDVTVRTPSSQTTFLSVSSRLVSPTELQSTIQSQLTFATIVPQPPPPNVPASTSPNTMERLHIFHGGRKSTLVLPSPKWLLSLGGDVLSAAKGALKAPMPSLVVEVRVEVGQKVEKGQAVVVLESMKTETVLRASVGGVVKAVGCKKGEMVEEGRELVDIEEDSS</sequence>
<dbReference type="FunFam" id="3.40.50.20:FF:000010">
    <property type="entry name" value="Propionyl-CoA carboxylase subunit alpha"/>
    <property type="match status" value="1"/>
</dbReference>
<evidence type="ECO:0000256" key="5">
    <source>
        <dbReference type="ARBA" id="ARBA00023267"/>
    </source>
</evidence>
<dbReference type="GO" id="GO:0004485">
    <property type="term" value="F:methylcrotonoyl-CoA carboxylase activity"/>
    <property type="evidence" value="ECO:0007669"/>
    <property type="project" value="TreeGrafter"/>
</dbReference>
<dbReference type="InterPro" id="IPR005481">
    <property type="entry name" value="BC-like_N"/>
</dbReference>
<dbReference type="InterPro" id="IPR005482">
    <property type="entry name" value="Biotin_COase_C"/>
</dbReference>
<dbReference type="SUPFAM" id="SSF51246">
    <property type="entry name" value="Rudiment single hybrid motif"/>
    <property type="match status" value="1"/>
</dbReference>